<feature type="transmembrane region" description="Helical" evidence="1">
    <location>
        <begin position="252"/>
        <end position="273"/>
    </location>
</feature>
<dbReference type="Proteomes" id="UP001652504">
    <property type="component" value="Unassembled WGS sequence"/>
</dbReference>
<dbReference type="EMBL" id="JAOWKX010000003">
    <property type="protein sequence ID" value="MCV2884397.1"/>
    <property type="molecule type" value="Genomic_DNA"/>
</dbReference>
<feature type="transmembrane region" description="Helical" evidence="1">
    <location>
        <begin position="75"/>
        <end position="96"/>
    </location>
</feature>
<evidence type="ECO:0000259" key="2">
    <source>
        <dbReference type="PROSITE" id="PS50943"/>
    </source>
</evidence>
<name>A0ABT3A6T5_9ALTE</name>
<dbReference type="CDD" id="cd00093">
    <property type="entry name" value="HTH_XRE"/>
    <property type="match status" value="1"/>
</dbReference>
<gene>
    <name evidence="3" type="ORF">OE749_06785</name>
</gene>
<feature type="transmembrane region" description="Helical" evidence="1">
    <location>
        <begin position="212"/>
        <end position="231"/>
    </location>
</feature>
<dbReference type="InterPro" id="IPR001387">
    <property type="entry name" value="Cro/C1-type_HTH"/>
</dbReference>
<proteinExistence type="predicted"/>
<keyword evidence="4" id="KW-1185">Reference proteome</keyword>
<feature type="transmembrane region" description="Helical" evidence="1">
    <location>
        <begin position="188"/>
        <end position="206"/>
    </location>
</feature>
<dbReference type="InterPro" id="IPR010982">
    <property type="entry name" value="Lambda_DNA-bd_dom_sf"/>
</dbReference>
<dbReference type="PROSITE" id="PS50943">
    <property type="entry name" value="HTH_CROC1"/>
    <property type="match status" value="1"/>
</dbReference>
<evidence type="ECO:0000256" key="1">
    <source>
        <dbReference type="SAM" id="Phobius"/>
    </source>
</evidence>
<feature type="transmembrane region" description="Helical" evidence="1">
    <location>
        <begin position="288"/>
        <end position="308"/>
    </location>
</feature>
<accession>A0ABT3A6T5</accession>
<reference evidence="3 4" key="1">
    <citation type="submission" date="2022-10" db="EMBL/GenBank/DDBJ databases">
        <title>Aestuariibacter sp. AA17 isolated from Montipora capitata coral fragment.</title>
        <authorList>
            <person name="Emsley S.A."/>
            <person name="Pfannmuller K.M."/>
            <person name="Loughran R.M."/>
            <person name="Shlafstein M."/>
            <person name="Papke E."/>
            <person name="Saw J.H."/>
            <person name="Ushijima B."/>
            <person name="Videau P."/>
        </authorList>
    </citation>
    <scope>NUCLEOTIDE SEQUENCE [LARGE SCALE GENOMIC DNA]</scope>
    <source>
        <strain evidence="3 4">AA17</strain>
    </source>
</reference>
<comment type="caution">
    <text evidence="3">The sequence shown here is derived from an EMBL/GenBank/DDBJ whole genome shotgun (WGS) entry which is preliminary data.</text>
</comment>
<dbReference type="RefSeq" id="WP_263711642.1">
    <property type="nucleotide sequence ID" value="NZ_JAOWKX010000003.1"/>
</dbReference>
<protein>
    <submittedName>
        <fullName evidence="3">Winged helix-turn-helix transcriptional regulator</fullName>
    </submittedName>
</protein>
<organism evidence="3 4">
    <name type="scientific">Fluctibacter corallii</name>
    <dbReference type="NCBI Taxonomy" id="2984329"/>
    <lineage>
        <taxon>Bacteria</taxon>
        <taxon>Pseudomonadati</taxon>
        <taxon>Pseudomonadota</taxon>
        <taxon>Gammaproteobacteria</taxon>
        <taxon>Alteromonadales</taxon>
        <taxon>Alteromonadaceae</taxon>
        <taxon>Fluctibacter</taxon>
    </lineage>
</organism>
<feature type="domain" description="HTH cro/C1-type" evidence="2">
    <location>
        <begin position="11"/>
        <end position="32"/>
    </location>
</feature>
<dbReference type="SUPFAM" id="SSF47413">
    <property type="entry name" value="lambda repressor-like DNA-binding domains"/>
    <property type="match status" value="1"/>
</dbReference>
<sequence>MNSRNASHLTLKNIRKNAGLSQKELADRLNISIYLIESIEVGTIDAKAALPSKTLTLWLSLSHQSTRNSNALTKAINFSVWLLLFLFFFLAFFSHIQAYDVTSEYNFRINPDRVSLLLVMVLAYVGRKDPHFIATAFIIIIIKVINDIIFSFLVVDYVDNFRNYLPKILLYVISMLAYILCRKCRYSPIYLITLLTALTTETYWYLNEYPSPFISWYLYVSAECLIVTTLIERKYISITPQGRVEKHVFDKIILRFMAFYQPLIFIVIIEYILRHIGKIDSVFLHTSYSYVASLYLFSFIAALFYHVFSKTKSYEENISLPALAKRVFIPNFLKGAQAEGIKNVDNNIR</sequence>
<keyword evidence="1" id="KW-0472">Membrane</keyword>
<feature type="transmembrane region" description="Helical" evidence="1">
    <location>
        <begin position="132"/>
        <end position="158"/>
    </location>
</feature>
<keyword evidence="1" id="KW-0812">Transmembrane</keyword>
<evidence type="ECO:0000313" key="4">
    <source>
        <dbReference type="Proteomes" id="UP001652504"/>
    </source>
</evidence>
<evidence type="ECO:0000313" key="3">
    <source>
        <dbReference type="EMBL" id="MCV2884397.1"/>
    </source>
</evidence>
<dbReference type="Gene3D" id="1.10.260.40">
    <property type="entry name" value="lambda repressor-like DNA-binding domains"/>
    <property type="match status" value="1"/>
</dbReference>
<keyword evidence="1" id="KW-1133">Transmembrane helix</keyword>